<name>A0A6L9SDW5_9ACTN</name>
<organism evidence="4 5">
    <name type="scientific">Phytoactinopolyspora halotolerans</name>
    <dbReference type="NCBI Taxonomy" id="1981512"/>
    <lineage>
        <taxon>Bacteria</taxon>
        <taxon>Bacillati</taxon>
        <taxon>Actinomycetota</taxon>
        <taxon>Actinomycetes</taxon>
        <taxon>Jiangellales</taxon>
        <taxon>Jiangellaceae</taxon>
        <taxon>Phytoactinopolyspora</taxon>
    </lineage>
</organism>
<dbReference type="InterPro" id="IPR057697">
    <property type="entry name" value="DUF7937"/>
</dbReference>
<accession>A0A6L9SDW5</accession>
<evidence type="ECO:0000313" key="5">
    <source>
        <dbReference type="Proteomes" id="UP000475214"/>
    </source>
</evidence>
<feature type="transmembrane region" description="Helical" evidence="2">
    <location>
        <begin position="58"/>
        <end position="77"/>
    </location>
</feature>
<keyword evidence="2" id="KW-1133">Transmembrane helix</keyword>
<evidence type="ECO:0000256" key="1">
    <source>
        <dbReference type="SAM" id="MobiDB-lite"/>
    </source>
</evidence>
<evidence type="ECO:0000256" key="2">
    <source>
        <dbReference type="SAM" id="Phobius"/>
    </source>
</evidence>
<comment type="caution">
    <text evidence="4">The sequence shown here is derived from an EMBL/GenBank/DDBJ whole genome shotgun (WGS) entry which is preliminary data.</text>
</comment>
<sequence>MVTVVAVIAMVIFGIRLIDEIAARGVHIFSLVLSLVVLALATFGRNTLVKDARTNRPMALGAAFAIILLALLASAVMGVSDSVRITTDVATMICVWVVFSAAAGVVLTVPRPIQDELGLSEHEQSVSSQDIGPLAGTEDDTAERPSPPETADADVHADDESLWAVHPDDEGPDEVSGFSDASRRRPPG</sequence>
<protein>
    <recommendedName>
        <fullName evidence="3">DUF7937 domain-containing protein</fullName>
    </recommendedName>
</protein>
<feature type="transmembrane region" description="Helical" evidence="2">
    <location>
        <begin position="27"/>
        <end position="46"/>
    </location>
</feature>
<proteinExistence type="predicted"/>
<feature type="region of interest" description="Disordered" evidence="1">
    <location>
        <begin position="118"/>
        <end position="188"/>
    </location>
</feature>
<dbReference type="AlphaFoldDB" id="A0A6L9SDW5"/>
<reference evidence="4 5" key="1">
    <citation type="submission" date="2020-02" db="EMBL/GenBank/DDBJ databases">
        <authorList>
            <person name="Li X.-J."/>
            <person name="Han X.-M."/>
        </authorList>
    </citation>
    <scope>NUCLEOTIDE SEQUENCE [LARGE SCALE GENOMIC DNA]</scope>
    <source>
        <strain evidence="4 5">CCTCC AB 2017055</strain>
    </source>
</reference>
<keyword evidence="2" id="KW-0812">Transmembrane</keyword>
<feature type="domain" description="DUF7937" evidence="3">
    <location>
        <begin position="2"/>
        <end position="115"/>
    </location>
</feature>
<dbReference type="Proteomes" id="UP000475214">
    <property type="component" value="Unassembled WGS sequence"/>
</dbReference>
<dbReference type="Pfam" id="PF25592">
    <property type="entry name" value="DUF7937"/>
    <property type="match status" value="1"/>
</dbReference>
<feature type="transmembrane region" description="Helical" evidence="2">
    <location>
        <begin position="89"/>
        <end position="109"/>
    </location>
</feature>
<dbReference type="EMBL" id="JAAGOA010000021">
    <property type="protein sequence ID" value="NEE03333.1"/>
    <property type="molecule type" value="Genomic_DNA"/>
</dbReference>
<evidence type="ECO:0000313" key="4">
    <source>
        <dbReference type="EMBL" id="NEE03333.1"/>
    </source>
</evidence>
<keyword evidence="2" id="KW-0472">Membrane</keyword>
<keyword evidence="5" id="KW-1185">Reference proteome</keyword>
<gene>
    <name evidence="4" type="ORF">G1H10_24505</name>
</gene>
<evidence type="ECO:0000259" key="3">
    <source>
        <dbReference type="Pfam" id="PF25592"/>
    </source>
</evidence>